<dbReference type="InterPro" id="IPR002860">
    <property type="entry name" value="BNR_rpt"/>
</dbReference>
<name>A0A5C6BKA8_9PLAN</name>
<dbReference type="OrthoDB" id="235891at2"/>
<dbReference type="CDD" id="cd15482">
    <property type="entry name" value="Sialidase_non-viral"/>
    <property type="match status" value="1"/>
</dbReference>
<dbReference type="EMBL" id="SJPP01000001">
    <property type="protein sequence ID" value="TWU12107.1"/>
    <property type="molecule type" value="Genomic_DNA"/>
</dbReference>
<proteinExistence type="predicted"/>
<feature type="signal peptide" evidence="2">
    <location>
        <begin position="1"/>
        <end position="30"/>
    </location>
</feature>
<evidence type="ECO:0000313" key="4">
    <source>
        <dbReference type="EMBL" id="TWU12107.1"/>
    </source>
</evidence>
<dbReference type="InterPro" id="IPR011040">
    <property type="entry name" value="Sialidase"/>
</dbReference>
<dbReference type="PANTHER" id="PTHR43752">
    <property type="entry name" value="BNR/ASP-BOX REPEAT FAMILY PROTEIN"/>
    <property type="match status" value="1"/>
</dbReference>
<accession>A0A5C6BKA8</accession>
<evidence type="ECO:0000259" key="3">
    <source>
        <dbReference type="Pfam" id="PF13088"/>
    </source>
</evidence>
<feature type="chain" id="PRO_5023018865" evidence="2">
    <location>
        <begin position="31"/>
        <end position="393"/>
    </location>
</feature>
<sequence precursor="true">MKNRLHYSFPCTVGFATLLIVVLTASRSNADSPQGVTSGVEKPLRIAPRPGNGRNSEGDFIQLKDGSLLLVYSKFIGKGDHAPAELVGRYSSDGGKTWDAADFPIIARKDSDANLMSVSLLRLADGRIALFYVQKYNSPSGSKYPYLDNILMRTSTDEGETWSEPTHVVPKDQPGYRVLNNDRVIQLKSGRLVVPLAVHYLPGWPGFQNSADIVCYLSDDQGKSWRASKSTLKSELLAQEPGVVELTDGSLLMFCRSRDCQLLSHSKDGGQTWSPLKRSDLTQPTTSPASIERIPTTGHLLLVWNNGNDPLAAVKPVGRRPFTAAVSKDEGATWEHIRNLGTDPQGWYCYTAIEFVDDHVLLAHCEYPGLNSLQITRVSISWLYKSTKVLNEK</sequence>
<evidence type="ECO:0000313" key="5">
    <source>
        <dbReference type="Proteomes" id="UP000320735"/>
    </source>
</evidence>
<organism evidence="4 5">
    <name type="scientific">Symmachiella macrocystis</name>
    <dbReference type="NCBI Taxonomy" id="2527985"/>
    <lineage>
        <taxon>Bacteria</taxon>
        <taxon>Pseudomonadati</taxon>
        <taxon>Planctomycetota</taxon>
        <taxon>Planctomycetia</taxon>
        <taxon>Planctomycetales</taxon>
        <taxon>Planctomycetaceae</taxon>
        <taxon>Symmachiella</taxon>
    </lineage>
</organism>
<evidence type="ECO:0000256" key="2">
    <source>
        <dbReference type="SAM" id="SignalP"/>
    </source>
</evidence>
<feature type="region of interest" description="Disordered" evidence="1">
    <location>
        <begin position="29"/>
        <end position="57"/>
    </location>
</feature>
<dbReference type="EC" id="3.2.1.18" evidence="4"/>
<dbReference type="Proteomes" id="UP000320735">
    <property type="component" value="Unassembled WGS sequence"/>
</dbReference>
<feature type="domain" description="Sialidase" evidence="3">
    <location>
        <begin position="113"/>
        <end position="353"/>
    </location>
</feature>
<keyword evidence="4" id="KW-0378">Hydrolase</keyword>
<dbReference type="RefSeq" id="WP_146369621.1">
    <property type="nucleotide sequence ID" value="NZ_SJPP01000001.1"/>
</dbReference>
<dbReference type="SUPFAM" id="SSF50939">
    <property type="entry name" value="Sialidases"/>
    <property type="match status" value="1"/>
</dbReference>
<keyword evidence="4" id="KW-0326">Glycosidase</keyword>
<dbReference type="Gene3D" id="2.120.10.10">
    <property type="match status" value="1"/>
</dbReference>
<reference evidence="4 5" key="1">
    <citation type="submission" date="2019-02" db="EMBL/GenBank/DDBJ databases">
        <title>Deep-cultivation of Planctomycetes and their phenomic and genomic characterization uncovers novel biology.</title>
        <authorList>
            <person name="Wiegand S."/>
            <person name="Jogler M."/>
            <person name="Boedeker C."/>
            <person name="Pinto D."/>
            <person name="Vollmers J."/>
            <person name="Rivas-Marin E."/>
            <person name="Kohn T."/>
            <person name="Peeters S.H."/>
            <person name="Heuer A."/>
            <person name="Rast P."/>
            <person name="Oberbeckmann S."/>
            <person name="Bunk B."/>
            <person name="Jeske O."/>
            <person name="Meyerdierks A."/>
            <person name="Storesund J.E."/>
            <person name="Kallscheuer N."/>
            <person name="Luecker S."/>
            <person name="Lage O.M."/>
            <person name="Pohl T."/>
            <person name="Merkel B.J."/>
            <person name="Hornburger P."/>
            <person name="Mueller R.-W."/>
            <person name="Bruemmer F."/>
            <person name="Labrenz M."/>
            <person name="Spormann A.M."/>
            <person name="Op Den Camp H."/>
            <person name="Overmann J."/>
            <person name="Amann R."/>
            <person name="Jetten M.S.M."/>
            <person name="Mascher T."/>
            <person name="Medema M.H."/>
            <person name="Devos D.P."/>
            <person name="Kaster A.-K."/>
            <person name="Ovreas L."/>
            <person name="Rohde M."/>
            <person name="Galperin M.Y."/>
            <person name="Jogler C."/>
        </authorList>
    </citation>
    <scope>NUCLEOTIDE SEQUENCE [LARGE SCALE GENOMIC DNA]</scope>
    <source>
        <strain evidence="4 5">CA54</strain>
    </source>
</reference>
<dbReference type="AlphaFoldDB" id="A0A5C6BKA8"/>
<keyword evidence="2" id="KW-0732">Signal</keyword>
<keyword evidence="5" id="KW-1185">Reference proteome</keyword>
<comment type="caution">
    <text evidence="4">The sequence shown here is derived from an EMBL/GenBank/DDBJ whole genome shotgun (WGS) entry which is preliminary data.</text>
</comment>
<dbReference type="GO" id="GO:0004308">
    <property type="term" value="F:exo-alpha-sialidase activity"/>
    <property type="evidence" value="ECO:0007669"/>
    <property type="project" value="UniProtKB-EC"/>
</dbReference>
<dbReference type="Pfam" id="PF13088">
    <property type="entry name" value="BNR_2"/>
    <property type="match status" value="1"/>
</dbReference>
<dbReference type="InterPro" id="IPR036278">
    <property type="entry name" value="Sialidase_sf"/>
</dbReference>
<feature type="region of interest" description="Disordered" evidence="1">
    <location>
        <begin position="267"/>
        <end position="288"/>
    </location>
</feature>
<evidence type="ECO:0000256" key="1">
    <source>
        <dbReference type="SAM" id="MobiDB-lite"/>
    </source>
</evidence>
<gene>
    <name evidence="4" type="primary">nedA_2</name>
    <name evidence="4" type="ORF">CA54_09250</name>
</gene>
<dbReference type="Pfam" id="PF02012">
    <property type="entry name" value="BNR"/>
    <property type="match status" value="1"/>
</dbReference>
<dbReference type="PANTHER" id="PTHR43752:SF2">
    <property type="entry name" value="BNR_ASP-BOX REPEAT FAMILY PROTEIN"/>
    <property type="match status" value="1"/>
</dbReference>
<protein>
    <submittedName>
        <fullName evidence="4">Sialidase</fullName>
        <ecNumber evidence="4">3.2.1.18</ecNumber>
    </submittedName>
</protein>